<feature type="region of interest" description="Disordered" evidence="1">
    <location>
        <begin position="389"/>
        <end position="415"/>
    </location>
</feature>
<feature type="compositionally biased region" description="Acidic residues" evidence="1">
    <location>
        <begin position="142"/>
        <end position="171"/>
    </location>
</feature>
<evidence type="ECO:0000313" key="2">
    <source>
        <dbReference type="EMBL" id="TBU54076.1"/>
    </source>
</evidence>
<dbReference type="EMBL" id="ML145198">
    <property type="protein sequence ID" value="TBU54076.1"/>
    <property type="molecule type" value="Genomic_DNA"/>
</dbReference>
<reference evidence="2 3" key="1">
    <citation type="submission" date="2019-01" db="EMBL/GenBank/DDBJ databases">
        <title>Draft genome sequences of three monokaryotic isolates of the white-rot basidiomycete fungus Dichomitus squalens.</title>
        <authorList>
            <consortium name="DOE Joint Genome Institute"/>
            <person name="Lopez S.C."/>
            <person name="Andreopoulos B."/>
            <person name="Pangilinan J."/>
            <person name="Lipzen A."/>
            <person name="Riley R."/>
            <person name="Ahrendt S."/>
            <person name="Ng V."/>
            <person name="Barry K."/>
            <person name="Daum C."/>
            <person name="Grigoriev I.V."/>
            <person name="Hilden K.S."/>
            <person name="Makela M.R."/>
            <person name="de Vries R.P."/>
        </authorList>
    </citation>
    <scope>NUCLEOTIDE SEQUENCE [LARGE SCALE GENOMIC DNA]</scope>
    <source>
        <strain evidence="2 3">CBS 464.89</strain>
    </source>
</reference>
<feature type="compositionally biased region" description="Acidic residues" evidence="1">
    <location>
        <begin position="116"/>
        <end position="127"/>
    </location>
</feature>
<protein>
    <submittedName>
        <fullName evidence="2">Uncharacterized protein</fullName>
    </submittedName>
</protein>
<organism evidence="2 3">
    <name type="scientific">Dichomitus squalens</name>
    <dbReference type="NCBI Taxonomy" id="114155"/>
    <lineage>
        <taxon>Eukaryota</taxon>
        <taxon>Fungi</taxon>
        <taxon>Dikarya</taxon>
        <taxon>Basidiomycota</taxon>
        <taxon>Agaricomycotina</taxon>
        <taxon>Agaricomycetes</taxon>
        <taxon>Polyporales</taxon>
        <taxon>Polyporaceae</taxon>
        <taxon>Dichomitus</taxon>
    </lineage>
</organism>
<proteinExistence type="predicted"/>
<sequence length="695" mass="77833">MAKRTTGKTKKIKISEIRNVPLPPAAASAKNKVPRGNQAMIIPEIPSTRKRAQAEQDEGPRKKKPKAVQDGSDSSKAQTNGDQRHDRRPSSNAPPTHAQESFAGSIGRMKAVAQGESDDESDLPLDEDTPRTKVKRPAAPDPESESEESDSPEEEDGVGDNDDDDDDDEGEEISAADARKFIKAIRKSKKKNKFQISTADADPKLLTEHFKTWGRHCHRLCGLYTDIHKTIVCGMTVMRAAPSNEDEFETCYKSIPNMSAANAKFYTKKFFHLCDAIPKFTALCEHILLNPEDVFIFAKFMQVHAAAGRTTDISTLKASFHSYFPYVVLAQDHVIPPPGPGTLSNLKNRNGGYCSTSTGRLVVPIDERASFDLDPPKYCKQKITQNKKFQAANSAMRRKKRHQADRPQTRDDENSYPSYLFPTNLKYDNARPDRHIFKSDLVLSCLRHLFCGRSSVGRKDGSRGFGRAPLVVIYSITKITPDYLVYITTLSSDTIDNVKAKIQDKEITVSHLADLGRLWLAPFSCYAPQLRYLLSPDDRWSGDDKERSGHRFHTALYRLLTVEYEAWEEDMDRGYIEESEDALEWNIFAWFNDKVFGSEAGASDEQDPDASIYEDGNDENNVRARVLKARMAELQARRERRTNDIRDTLPPNTEAAPSRSPSCELIDTNSHFVDIPADNSQPAAGPSGRPAEDDG</sequence>
<feature type="compositionally biased region" description="Basic and acidic residues" evidence="1">
    <location>
        <begin position="404"/>
        <end position="413"/>
    </location>
</feature>
<keyword evidence="3" id="KW-1185">Reference proteome</keyword>
<feature type="region of interest" description="Disordered" evidence="1">
    <location>
        <begin position="1"/>
        <end position="171"/>
    </location>
</feature>
<gene>
    <name evidence="2" type="ORF">BD310DRAFT_989822</name>
</gene>
<feature type="compositionally biased region" description="Polar residues" evidence="1">
    <location>
        <begin position="71"/>
        <end position="81"/>
    </location>
</feature>
<evidence type="ECO:0000313" key="3">
    <source>
        <dbReference type="Proteomes" id="UP000292082"/>
    </source>
</evidence>
<accession>A0A4Q9PJ33</accession>
<feature type="compositionally biased region" description="Basic and acidic residues" evidence="1">
    <location>
        <begin position="637"/>
        <end position="647"/>
    </location>
</feature>
<evidence type="ECO:0000256" key="1">
    <source>
        <dbReference type="SAM" id="MobiDB-lite"/>
    </source>
</evidence>
<name>A0A4Q9PJ33_9APHY</name>
<dbReference type="Pfam" id="PF20414">
    <property type="entry name" value="DUF6698"/>
    <property type="match status" value="1"/>
</dbReference>
<dbReference type="InterPro" id="IPR046521">
    <property type="entry name" value="DUF6698"/>
</dbReference>
<dbReference type="AlphaFoldDB" id="A0A4Q9PJ33"/>
<dbReference type="Proteomes" id="UP000292082">
    <property type="component" value="Unassembled WGS sequence"/>
</dbReference>
<feature type="compositionally biased region" description="Basic residues" evidence="1">
    <location>
        <begin position="1"/>
        <end position="12"/>
    </location>
</feature>
<feature type="region of interest" description="Disordered" evidence="1">
    <location>
        <begin position="637"/>
        <end position="695"/>
    </location>
</feature>